<dbReference type="Proteomes" id="UP001208570">
    <property type="component" value="Unassembled WGS sequence"/>
</dbReference>
<keyword evidence="2" id="KW-1185">Reference proteome</keyword>
<dbReference type="AlphaFoldDB" id="A0AAD9J7T9"/>
<dbReference type="EMBL" id="JAODUP010000547">
    <property type="protein sequence ID" value="KAK2147576.1"/>
    <property type="molecule type" value="Genomic_DNA"/>
</dbReference>
<evidence type="ECO:0000313" key="1">
    <source>
        <dbReference type="EMBL" id="KAK2147576.1"/>
    </source>
</evidence>
<protein>
    <submittedName>
        <fullName evidence="1">Uncharacterized protein</fullName>
    </submittedName>
</protein>
<organism evidence="1 2">
    <name type="scientific">Paralvinella palmiformis</name>
    <dbReference type="NCBI Taxonomy" id="53620"/>
    <lineage>
        <taxon>Eukaryota</taxon>
        <taxon>Metazoa</taxon>
        <taxon>Spiralia</taxon>
        <taxon>Lophotrochozoa</taxon>
        <taxon>Annelida</taxon>
        <taxon>Polychaeta</taxon>
        <taxon>Sedentaria</taxon>
        <taxon>Canalipalpata</taxon>
        <taxon>Terebellida</taxon>
        <taxon>Terebelliformia</taxon>
        <taxon>Alvinellidae</taxon>
        <taxon>Paralvinella</taxon>
    </lineage>
</organism>
<evidence type="ECO:0000313" key="2">
    <source>
        <dbReference type="Proteomes" id="UP001208570"/>
    </source>
</evidence>
<sequence length="102" mass="11870">MSKTRSNHHTPGRHRHLLDALKHSNIKRLNEVIQKCDRCILNRKLRYEVNGQQRLFSPILAAVDLSSTAIVKFLLSKGKSSDFKKSRVMLYTIHLNMIYHTT</sequence>
<accession>A0AAD9J7T9</accession>
<reference evidence="1" key="1">
    <citation type="journal article" date="2023" name="Mol. Biol. Evol.">
        <title>Third-Generation Sequencing Reveals the Adaptive Role of the Epigenome in Three Deep-Sea Polychaetes.</title>
        <authorList>
            <person name="Perez M."/>
            <person name="Aroh O."/>
            <person name="Sun Y."/>
            <person name="Lan Y."/>
            <person name="Juniper S.K."/>
            <person name="Young C.R."/>
            <person name="Angers B."/>
            <person name="Qian P.Y."/>
        </authorList>
    </citation>
    <scope>NUCLEOTIDE SEQUENCE</scope>
    <source>
        <strain evidence="1">P08H-3</strain>
    </source>
</reference>
<comment type="caution">
    <text evidence="1">The sequence shown here is derived from an EMBL/GenBank/DDBJ whole genome shotgun (WGS) entry which is preliminary data.</text>
</comment>
<name>A0AAD9J7T9_9ANNE</name>
<gene>
    <name evidence="1" type="ORF">LSH36_547g05025</name>
</gene>
<proteinExistence type="predicted"/>
<feature type="non-terminal residue" evidence="1">
    <location>
        <position position="102"/>
    </location>
</feature>